<feature type="compositionally biased region" description="Basic residues" evidence="1">
    <location>
        <begin position="374"/>
        <end position="388"/>
    </location>
</feature>
<keyword evidence="3" id="KW-1185">Reference proteome</keyword>
<comment type="caution">
    <text evidence="2">The sequence shown here is derived from an EMBL/GenBank/DDBJ whole genome shotgun (WGS) entry which is preliminary data.</text>
</comment>
<accession>A0A0L0N1V0</accession>
<dbReference type="InterPro" id="IPR011009">
    <property type="entry name" value="Kinase-like_dom_sf"/>
</dbReference>
<dbReference type="Proteomes" id="UP000036947">
    <property type="component" value="Unassembled WGS sequence"/>
</dbReference>
<dbReference type="OrthoDB" id="4267316at2759"/>
<dbReference type="AlphaFoldDB" id="A0A0L0N1V0"/>
<feature type="region of interest" description="Disordered" evidence="1">
    <location>
        <begin position="357"/>
        <end position="388"/>
    </location>
</feature>
<dbReference type="EMBL" id="LFRF01000032">
    <property type="protein sequence ID" value="KND87795.1"/>
    <property type="molecule type" value="Genomic_DNA"/>
</dbReference>
<sequence>MNCGGRFAGDPFGLWKPLPDPRRPDLPYHSGLDLCIRRHIPPPPFGSTGYYKGEERQESLPQPIRAVTQSEWCLQHPPADTPPHPDATVHNLRVIDQVACEDGRGAQVLRCCLDQDEARVYVAKIFDPLYYSYADRGFGTAVDVTWLADQQYSREAAGYEDLEKAGVDGVLVPKYYGSWTFDMPLLGSPVVMRPVRMVLMEWLQGVSMSSLIESNQVSRTPPVQRLNILAAAMEVECKIFFHGVRHGDFAPRNIMLVGSYMEAQAPRVFLVDLNNSSCLTRPRCRWKGIGATRPISPRYRFWRACDNEFLAWVPEPHRSRRQVFTGWLKVHWEHSKEFADRAELPYRFKDFDSPVEIVQPLPDTEPDPPLPTLPRRRLNTRRKVPGQP</sequence>
<gene>
    <name evidence="2" type="ORF">TOPH_07625</name>
</gene>
<proteinExistence type="predicted"/>
<organism evidence="2 3">
    <name type="scientific">Tolypocladium ophioglossoides (strain CBS 100239)</name>
    <name type="common">Snaketongue truffleclub</name>
    <name type="synonym">Elaphocordyceps ophioglossoides</name>
    <dbReference type="NCBI Taxonomy" id="1163406"/>
    <lineage>
        <taxon>Eukaryota</taxon>
        <taxon>Fungi</taxon>
        <taxon>Dikarya</taxon>
        <taxon>Ascomycota</taxon>
        <taxon>Pezizomycotina</taxon>
        <taxon>Sordariomycetes</taxon>
        <taxon>Hypocreomycetidae</taxon>
        <taxon>Hypocreales</taxon>
        <taxon>Ophiocordycipitaceae</taxon>
        <taxon>Tolypocladium</taxon>
    </lineage>
</organism>
<evidence type="ECO:0008006" key="4">
    <source>
        <dbReference type="Google" id="ProtNLM"/>
    </source>
</evidence>
<evidence type="ECO:0000256" key="1">
    <source>
        <dbReference type="SAM" id="MobiDB-lite"/>
    </source>
</evidence>
<evidence type="ECO:0000313" key="2">
    <source>
        <dbReference type="EMBL" id="KND87795.1"/>
    </source>
</evidence>
<evidence type="ECO:0000313" key="3">
    <source>
        <dbReference type="Proteomes" id="UP000036947"/>
    </source>
</evidence>
<reference evidence="2 3" key="1">
    <citation type="journal article" date="2015" name="BMC Genomics">
        <title>The genome of the truffle-parasite Tolypocladium ophioglossoides and the evolution of antifungal peptaibiotics.</title>
        <authorList>
            <person name="Quandt C.A."/>
            <person name="Bushley K.E."/>
            <person name="Spatafora J.W."/>
        </authorList>
    </citation>
    <scope>NUCLEOTIDE SEQUENCE [LARGE SCALE GENOMIC DNA]</scope>
    <source>
        <strain evidence="2 3">CBS 100239</strain>
    </source>
</reference>
<protein>
    <recommendedName>
        <fullName evidence="4">Protein kinase domain-containing protein</fullName>
    </recommendedName>
</protein>
<dbReference type="SUPFAM" id="SSF56112">
    <property type="entry name" value="Protein kinase-like (PK-like)"/>
    <property type="match status" value="1"/>
</dbReference>
<name>A0A0L0N1V0_TOLOC</name>